<dbReference type="PANTHER" id="PTHR34787">
    <property type="entry name" value="PHOTOSYSTEM I REACTION CENTER SUBUNIT VI-2, CHLOROPLASTIC"/>
    <property type="match status" value="1"/>
</dbReference>
<dbReference type="PANTHER" id="PTHR34787:SF1">
    <property type="entry name" value="PHOTOSYSTEM I REACTION CENTER SUBUNIT VI-2, CHLOROPLASTIC"/>
    <property type="match status" value="1"/>
</dbReference>
<dbReference type="GO" id="GO:0009535">
    <property type="term" value="C:chloroplast thylakoid membrane"/>
    <property type="evidence" value="ECO:0007669"/>
    <property type="project" value="UniProtKB-SubCell"/>
</dbReference>
<comment type="subcellular location">
    <subcellularLocation>
        <location evidence="2">Plastid</location>
        <location evidence="2">Chloroplast thylakoid membrane</location>
        <topology evidence="2">Single-pass membrane protein</topology>
    </subcellularLocation>
</comment>
<comment type="similarity">
    <text evidence="3">Belongs to the psaH family.</text>
</comment>
<protein>
    <submittedName>
        <fullName evidence="11">Uncharacterized protein</fullName>
    </submittedName>
</protein>
<dbReference type="Pfam" id="PF03244">
    <property type="entry name" value="PSI_PsaH"/>
    <property type="match status" value="1"/>
</dbReference>
<dbReference type="GO" id="GO:0015979">
    <property type="term" value="P:photosynthesis"/>
    <property type="evidence" value="ECO:0007669"/>
    <property type="project" value="UniProtKB-KW"/>
</dbReference>
<reference evidence="11" key="1">
    <citation type="submission" date="2021-01" db="EMBL/GenBank/DDBJ databases">
        <authorList>
            <person name="Corre E."/>
            <person name="Pelletier E."/>
            <person name="Niang G."/>
            <person name="Scheremetjew M."/>
            <person name="Finn R."/>
            <person name="Kale V."/>
            <person name="Holt S."/>
            <person name="Cochrane G."/>
            <person name="Meng A."/>
            <person name="Brown T."/>
            <person name="Cohen L."/>
        </authorList>
    </citation>
    <scope>NUCLEOTIDE SEQUENCE</scope>
    <source>
        <strain evidence="11">RCC733</strain>
    </source>
</reference>
<organism evidence="11">
    <name type="scientific">Pycnococcus provasolii</name>
    <dbReference type="NCBI Taxonomy" id="41880"/>
    <lineage>
        <taxon>Eukaryota</taxon>
        <taxon>Viridiplantae</taxon>
        <taxon>Chlorophyta</taxon>
        <taxon>Pseudoscourfieldiophyceae</taxon>
        <taxon>Pseudoscourfieldiales</taxon>
        <taxon>Pycnococcaceae</taxon>
        <taxon>Pycnococcus</taxon>
    </lineage>
</organism>
<dbReference type="EMBL" id="HBGR01012135">
    <property type="protein sequence ID" value="CAD9392831.1"/>
    <property type="molecule type" value="Transcribed_RNA"/>
</dbReference>
<dbReference type="AlphaFoldDB" id="A0A7S2BCU5"/>
<evidence type="ECO:0000256" key="8">
    <source>
        <dbReference type="ARBA" id="ARBA00022836"/>
    </source>
</evidence>
<evidence type="ECO:0000313" key="11">
    <source>
        <dbReference type="EMBL" id="CAD9392831.1"/>
    </source>
</evidence>
<sequence length="132" mass="14338">MAPLAVSRSTSRLQVRAASARTSSRRSIRAVAAYKPEESKYFDIADMENTTGAWNLYGQDDKARYPESQAEFFERAGANLARRESLLAFIGIFGAGGVVAAESVLTKAWKVNGAGNGLPEGWVQPMGPRDRL</sequence>
<name>A0A7S2BCU5_9CHLO</name>
<keyword evidence="6" id="KW-0934">Plastid</keyword>
<keyword evidence="5" id="KW-0602">Photosynthesis</keyword>
<evidence type="ECO:0000256" key="4">
    <source>
        <dbReference type="ARBA" id="ARBA00022528"/>
    </source>
</evidence>
<evidence type="ECO:0000256" key="9">
    <source>
        <dbReference type="ARBA" id="ARBA00023078"/>
    </source>
</evidence>
<proteinExistence type="inferred from homology"/>
<comment type="function">
    <text evidence="1">Possible role could be the docking of the LHC I antenna complex to the core complex.</text>
</comment>
<evidence type="ECO:0000256" key="3">
    <source>
        <dbReference type="ARBA" id="ARBA00010155"/>
    </source>
</evidence>
<evidence type="ECO:0000256" key="5">
    <source>
        <dbReference type="ARBA" id="ARBA00022531"/>
    </source>
</evidence>
<keyword evidence="4" id="KW-0150">Chloroplast</keyword>
<evidence type="ECO:0000256" key="1">
    <source>
        <dbReference type="ARBA" id="ARBA00002502"/>
    </source>
</evidence>
<keyword evidence="7" id="KW-0812">Transmembrane</keyword>
<evidence type="ECO:0000256" key="10">
    <source>
        <dbReference type="ARBA" id="ARBA00023136"/>
    </source>
</evidence>
<keyword evidence="10" id="KW-0472">Membrane</keyword>
<accession>A0A7S2BCU5</accession>
<dbReference type="InterPro" id="IPR004928">
    <property type="entry name" value="PSI_PsaH"/>
</dbReference>
<keyword evidence="9" id="KW-0793">Thylakoid</keyword>
<keyword evidence="8" id="KW-0603">Photosystem I</keyword>
<evidence type="ECO:0000256" key="7">
    <source>
        <dbReference type="ARBA" id="ARBA00022692"/>
    </source>
</evidence>
<evidence type="ECO:0000256" key="2">
    <source>
        <dbReference type="ARBA" id="ARBA00004581"/>
    </source>
</evidence>
<dbReference type="GO" id="GO:0009538">
    <property type="term" value="C:photosystem I reaction center"/>
    <property type="evidence" value="ECO:0007669"/>
    <property type="project" value="InterPro"/>
</dbReference>
<gene>
    <name evidence="11" type="ORF">PPRO1471_LOCUS8083</name>
</gene>
<evidence type="ECO:0000256" key="6">
    <source>
        <dbReference type="ARBA" id="ARBA00022640"/>
    </source>
</evidence>